<comment type="caution">
    <text evidence="2">The sequence shown here is derived from an EMBL/GenBank/DDBJ whole genome shotgun (WGS) entry which is preliminary data.</text>
</comment>
<protein>
    <submittedName>
        <fullName evidence="2">Uncharacterized protein</fullName>
    </submittedName>
</protein>
<keyword evidence="1" id="KW-0732">Signal</keyword>
<dbReference type="EMBL" id="RHIB01000001">
    <property type="protein sequence ID" value="RNA70375.1"/>
    <property type="molecule type" value="Genomic_DNA"/>
</dbReference>
<keyword evidence="3" id="KW-1185">Reference proteome</keyword>
<name>A0A3M7U120_9BACI</name>
<evidence type="ECO:0000313" key="2">
    <source>
        <dbReference type="EMBL" id="RNA70375.1"/>
    </source>
</evidence>
<feature type="signal peptide" evidence="1">
    <location>
        <begin position="1"/>
        <end position="21"/>
    </location>
</feature>
<dbReference type="OrthoDB" id="2860849at2"/>
<reference evidence="2 3" key="1">
    <citation type="submission" date="2018-10" db="EMBL/GenBank/DDBJ databases">
        <title>Bacillus Keqinensis sp. nov., a moderately halophilic bacterium isolated from a saline-alkaline lake.</title>
        <authorList>
            <person name="Wang H."/>
        </authorList>
    </citation>
    <scope>NUCLEOTIDE SEQUENCE [LARGE SCALE GENOMIC DNA]</scope>
    <source>
        <strain evidence="2 3">KQ-3</strain>
    </source>
</reference>
<feature type="chain" id="PRO_5018093069" evidence="1">
    <location>
        <begin position="22"/>
        <end position="185"/>
    </location>
</feature>
<dbReference type="PROSITE" id="PS51257">
    <property type="entry name" value="PROKAR_LIPOPROTEIN"/>
    <property type="match status" value="1"/>
</dbReference>
<evidence type="ECO:0000313" key="3">
    <source>
        <dbReference type="Proteomes" id="UP000278746"/>
    </source>
</evidence>
<sequence length="185" mass="20892">MMKQVMWLFCCLALFSGFAVGCGNSGEDGAMEYTGFTNQADAEKEKGKIINFLSEAESHIRKPLSETQLNEEGVTVFQSFTTKEELDEYLQQVLSDELADTVSEKMTDLSRSREGEYLAAVRGVRWPTILDADPLTINIVEHSKTQTVMEMDVVQNGRTNRLQYKVMKESDGENPKVVQKTIQYN</sequence>
<gene>
    <name evidence="2" type="ORF">EBO34_10750</name>
</gene>
<dbReference type="RefSeq" id="WP_122898102.1">
    <property type="nucleotide sequence ID" value="NZ_RHIB01000001.1"/>
</dbReference>
<dbReference type="AlphaFoldDB" id="A0A3M7U120"/>
<proteinExistence type="predicted"/>
<evidence type="ECO:0000256" key="1">
    <source>
        <dbReference type="SAM" id="SignalP"/>
    </source>
</evidence>
<dbReference type="Proteomes" id="UP000278746">
    <property type="component" value="Unassembled WGS sequence"/>
</dbReference>
<accession>A0A3M7U120</accession>
<organism evidence="2 3">
    <name type="scientific">Alteribacter keqinensis</name>
    <dbReference type="NCBI Taxonomy" id="2483800"/>
    <lineage>
        <taxon>Bacteria</taxon>
        <taxon>Bacillati</taxon>
        <taxon>Bacillota</taxon>
        <taxon>Bacilli</taxon>
        <taxon>Bacillales</taxon>
        <taxon>Bacillaceae</taxon>
        <taxon>Alteribacter</taxon>
    </lineage>
</organism>